<keyword evidence="2 7" id="KW-0732">Signal</keyword>
<keyword evidence="3" id="KW-0472">Membrane</keyword>
<protein>
    <recommendedName>
        <fullName evidence="8">3-keto-alpha-glucoside-1,2-lyase/3-keto-2-hydroxy-glucal hydratase domain-containing protein</fullName>
    </recommendedName>
</protein>
<dbReference type="Pfam" id="PF06439">
    <property type="entry name" value="3keto-disac_hyd"/>
    <property type="match status" value="1"/>
</dbReference>
<reference evidence="9 10" key="1">
    <citation type="submission" date="2016-10" db="EMBL/GenBank/DDBJ databases">
        <title>Genome sequence of a sulfur-reducing bacterium Desulfurobacterium indicum K6013.</title>
        <authorList>
            <person name="Cao J."/>
            <person name="Shao Z."/>
            <person name="Alain K."/>
            <person name="Jebbar M."/>
        </authorList>
    </citation>
    <scope>NUCLEOTIDE SEQUENCE [LARGE SCALE GENOMIC DNA]</scope>
    <source>
        <strain evidence="9 10">K6013</strain>
    </source>
</reference>
<evidence type="ECO:0000256" key="3">
    <source>
        <dbReference type="ARBA" id="ARBA00023136"/>
    </source>
</evidence>
<comment type="caution">
    <text evidence="9">The sequence shown here is derived from an EMBL/GenBank/DDBJ whole genome shotgun (WGS) entry which is preliminary data.</text>
</comment>
<name>A0A1R1MN29_9BACT</name>
<keyword evidence="5" id="KW-0449">Lipoprotein</keyword>
<dbReference type="Pfam" id="PF03783">
    <property type="entry name" value="CsgG"/>
    <property type="match status" value="1"/>
</dbReference>
<dbReference type="InterPro" id="IPR005534">
    <property type="entry name" value="Curli_assmbl/transp-comp_CsgG"/>
</dbReference>
<dbReference type="PANTHER" id="PTHR41164:SF1">
    <property type="entry name" value="CURLI PRODUCTION ASSEMBLY_TRANSPORT COMPONENT CSGG"/>
    <property type="match status" value="1"/>
</dbReference>
<dbReference type="GO" id="GO:0030288">
    <property type="term" value="C:outer membrane-bounded periplasmic space"/>
    <property type="evidence" value="ECO:0007669"/>
    <property type="project" value="InterPro"/>
</dbReference>
<evidence type="ECO:0000259" key="8">
    <source>
        <dbReference type="Pfam" id="PF06439"/>
    </source>
</evidence>
<evidence type="ECO:0000256" key="7">
    <source>
        <dbReference type="SAM" id="SignalP"/>
    </source>
</evidence>
<dbReference type="Gene3D" id="3.40.50.10610">
    <property type="entry name" value="ABC-type transport auxiliary lipoprotein component"/>
    <property type="match status" value="2"/>
</dbReference>
<dbReference type="AlphaFoldDB" id="A0A1R1MN29"/>
<proteinExistence type="predicted"/>
<feature type="region of interest" description="Disordered" evidence="6">
    <location>
        <begin position="246"/>
        <end position="268"/>
    </location>
</feature>
<sequence length="453" mass="48448">MRRSIAVLSVFILSAVFVAGCGGTATTVRTTPQNINAIASYKGKKARIAVLSFKCKAAKCNGRIGSGISEMLQDALMQSGKFIVLERGDEISAIQSERSFGAPVGPAGGPLERADIAVTGAIVAFEPNAGGFGIGVGGLLPKVPFLGGVKVGTKEAYIAAIIKLVDVRTGRILSSTRVEGKASSFSVGGLGGGLFGKVPLGVGLEEYKNTPMEKAIMVMIDNAVKAIAQNIPEDYYRYSSGGESVQPLKPSSAQSVSVTQTSASQGSAGTMSIGKVFTEDFEKYGLGQMAPFGPWQGKNVKVVQAVQMDGRIGKVAELKGKICLARRIYKDFQITLNKEIGGYKDLGIIFRASESPSAGYEAVFGPDWVRIFKFAGDSNVKIAENRFKPRNVNGWYTVSFKVKGNRIEAFVDDKKLIDITDNDPALNRPGFICLRRPYDDPFKIDNVEIVDLQ</sequence>
<evidence type="ECO:0000256" key="5">
    <source>
        <dbReference type="ARBA" id="ARBA00023288"/>
    </source>
</evidence>
<feature type="compositionally biased region" description="Low complexity" evidence="6">
    <location>
        <begin position="251"/>
        <end position="268"/>
    </location>
</feature>
<dbReference type="EMBL" id="MOEN01000004">
    <property type="protein sequence ID" value="OMH41094.1"/>
    <property type="molecule type" value="Genomic_DNA"/>
</dbReference>
<feature type="signal peptide" evidence="7">
    <location>
        <begin position="1"/>
        <end position="19"/>
    </location>
</feature>
<dbReference type="PANTHER" id="PTHR41164">
    <property type="entry name" value="CURLI PRODUCTION ASSEMBLY/TRANSPORT COMPONENT CSGG"/>
    <property type="match status" value="1"/>
</dbReference>
<evidence type="ECO:0000256" key="6">
    <source>
        <dbReference type="SAM" id="MobiDB-lite"/>
    </source>
</evidence>
<dbReference type="STRING" id="1914305.BLW93_01885"/>
<evidence type="ECO:0000256" key="4">
    <source>
        <dbReference type="ARBA" id="ARBA00023139"/>
    </source>
</evidence>
<dbReference type="Gene3D" id="2.60.120.560">
    <property type="entry name" value="Exo-inulinase, domain 1"/>
    <property type="match status" value="1"/>
</dbReference>
<feature type="chain" id="PRO_5012638914" description="3-keto-alpha-glucoside-1,2-lyase/3-keto-2-hydroxy-glucal hydratase domain-containing protein" evidence="7">
    <location>
        <begin position="20"/>
        <end position="453"/>
    </location>
</feature>
<accession>A0A1R1MN29</accession>
<evidence type="ECO:0000313" key="9">
    <source>
        <dbReference type="EMBL" id="OMH41094.1"/>
    </source>
</evidence>
<dbReference type="RefSeq" id="WP_076712423.1">
    <property type="nucleotide sequence ID" value="NZ_MOEN01000004.1"/>
</dbReference>
<keyword evidence="1" id="KW-1003">Cell membrane</keyword>
<evidence type="ECO:0000313" key="10">
    <source>
        <dbReference type="Proteomes" id="UP000187408"/>
    </source>
</evidence>
<organism evidence="9 10">
    <name type="scientific">Desulfurobacterium indicum</name>
    <dbReference type="NCBI Taxonomy" id="1914305"/>
    <lineage>
        <taxon>Bacteria</taxon>
        <taxon>Pseudomonadati</taxon>
        <taxon>Aquificota</taxon>
        <taxon>Aquificia</taxon>
        <taxon>Desulfurobacteriales</taxon>
        <taxon>Desulfurobacteriaceae</taxon>
        <taxon>Desulfurobacterium</taxon>
    </lineage>
</organism>
<dbReference type="Proteomes" id="UP000187408">
    <property type="component" value="Unassembled WGS sequence"/>
</dbReference>
<gene>
    <name evidence="9" type="ORF">BLW93_01885</name>
</gene>
<evidence type="ECO:0000256" key="2">
    <source>
        <dbReference type="ARBA" id="ARBA00022729"/>
    </source>
</evidence>
<evidence type="ECO:0000256" key="1">
    <source>
        <dbReference type="ARBA" id="ARBA00022475"/>
    </source>
</evidence>
<keyword evidence="10" id="KW-1185">Reference proteome</keyword>
<dbReference type="PROSITE" id="PS51257">
    <property type="entry name" value="PROKAR_LIPOPROTEIN"/>
    <property type="match status" value="1"/>
</dbReference>
<dbReference type="OrthoDB" id="37450at2"/>
<dbReference type="GO" id="GO:0016787">
    <property type="term" value="F:hydrolase activity"/>
    <property type="evidence" value="ECO:0007669"/>
    <property type="project" value="InterPro"/>
</dbReference>
<dbReference type="InterPro" id="IPR010496">
    <property type="entry name" value="AL/BT2_dom"/>
</dbReference>
<keyword evidence="4" id="KW-0564">Palmitate</keyword>
<feature type="domain" description="3-keto-alpha-glucoside-1,2-lyase/3-keto-2-hydroxy-glucal hydratase" evidence="8">
    <location>
        <begin position="295"/>
        <end position="449"/>
    </location>
</feature>